<dbReference type="EMBL" id="CP093343">
    <property type="protein sequence ID" value="WOG82343.1"/>
    <property type="molecule type" value="Genomic_DNA"/>
</dbReference>
<name>A0A166GHT3_DAUCS</name>
<dbReference type="AlphaFoldDB" id="A0A166GHT3"/>
<dbReference type="SUPFAM" id="SSF101148">
    <property type="entry name" value="Plant invertase/pectin methylesterase inhibitor"/>
    <property type="match status" value="1"/>
</dbReference>
<evidence type="ECO:0000313" key="2">
    <source>
        <dbReference type="EMBL" id="WOG82343.1"/>
    </source>
</evidence>
<dbReference type="Proteomes" id="UP000077755">
    <property type="component" value="Chromosome 1"/>
</dbReference>
<dbReference type="OMA" id="ETMNITT"/>
<accession>A0A166GHT3</accession>
<reference evidence="2" key="2">
    <citation type="submission" date="2022-03" db="EMBL/GenBank/DDBJ databases">
        <title>Draft title - Genomic analysis of global carrot germplasm unveils the trajectory of domestication and the origin of high carotenoid orange carrot.</title>
        <authorList>
            <person name="Iorizzo M."/>
            <person name="Ellison S."/>
            <person name="Senalik D."/>
            <person name="Macko-Podgorni A."/>
            <person name="Grzebelus D."/>
            <person name="Bostan H."/>
            <person name="Rolling W."/>
            <person name="Curaba J."/>
            <person name="Simon P."/>
        </authorList>
    </citation>
    <scope>NUCLEOTIDE SEQUENCE</scope>
    <source>
        <tissue evidence="2">Leaf</tissue>
    </source>
</reference>
<dbReference type="InterPro" id="IPR035513">
    <property type="entry name" value="Invertase/methylesterase_inhib"/>
</dbReference>
<dbReference type="CDD" id="cd15798">
    <property type="entry name" value="PMEI-like_3"/>
    <property type="match status" value="1"/>
</dbReference>
<dbReference type="InterPro" id="IPR006501">
    <property type="entry name" value="Pectinesterase_inhib_dom"/>
</dbReference>
<organism evidence="2 3">
    <name type="scientific">Daucus carota subsp. sativus</name>
    <name type="common">Carrot</name>
    <dbReference type="NCBI Taxonomy" id="79200"/>
    <lineage>
        <taxon>Eukaryota</taxon>
        <taxon>Viridiplantae</taxon>
        <taxon>Streptophyta</taxon>
        <taxon>Embryophyta</taxon>
        <taxon>Tracheophyta</taxon>
        <taxon>Spermatophyta</taxon>
        <taxon>Magnoliopsida</taxon>
        <taxon>eudicotyledons</taxon>
        <taxon>Gunneridae</taxon>
        <taxon>Pentapetalae</taxon>
        <taxon>asterids</taxon>
        <taxon>campanulids</taxon>
        <taxon>Apiales</taxon>
        <taxon>Apiaceae</taxon>
        <taxon>Apioideae</taxon>
        <taxon>Scandiceae</taxon>
        <taxon>Daucinae</taxon>
        <taxon>Daucus</taxon>
        <taxon>Daucus sect. Daucus</taxon>
    </lineage>
</organism>
<dbReference type="Gene3D" id="1.20.140.40">
    <property type="entry name" value="Invertase/pectin methylesterase inhibitor family protein"/>
    <property type="match status" value="1"/>
</dbReference>
<evidence type="ECO:0000313" key="3">
    <source>
        <dbReference type="Proteomes" id="UP000077755"/>
    </source>
</evidence>
<reference evidence="2" key="1">
    <citation type="journal article" date="2016" name="Nat. Genet.">
        <title>A high-quality carrot genome assembly provides new insights into carotenoid accumulation and asterid genome evolution.</title>
        <authorList>
            <person name="Iorizzo M."/>
            <person name="Ellison S."/>
            <person name="Senalik D."/>
            <person name="Zeng P."/>
            <person name="Satapoomin P."/>
            <person name="Huang J."/>
            <person name="Bowman M."/>
            <person name="Iovene M."/>
            <person name="Sanseverino W."/>
            <person name="Cavagnaro P."/>
            <person name="Yildiz M."/>
            <person name="Macko-Podgorni A."/>
            <person name="Moranska E."/>
            <person name="Grzebelus E."/>
            <person name="Grzebelus D."/>
            <person name="Ashrafi H."/>
            <person name="Zheng Z."/>
            <person name="Cheng S."/>
            <person name="Spooner D."/>
            <person name="Van Deynze A."/>
            <person name="Simon P."/>
        </authorList>
    </citation>
    <scope>NUCLEOTIDE SEQUENCE</scope>
    <source>
        <tissue evidence="2">Leaf</tissue>
    </source>
</reference>
<gene>
    <name evidence="2" type="ORF">DCAR_0101507</name>
</gene>
<proteinExistence type="predicted"/>
<dbReference type="PANTHER" id="PTHR31080:SF296">
    <property type="entry name" value="OS05G0360900 PROTEIN"/>
    <property type="match status" value="1"/>
</dbReference>
<dbReference type="Pfam" id="PF04043">
    <property type="entry name" value="PMEI"/>
    <property type="match status" value="1"/>
</dbReference>
<dbReference type="NCBIfam" id="TIGR01614">
    <property type="entry name" value="PME_inhib"/>
    <property type="match status" value="1"/>
</dbReference>
<keyword evidence="1" id="KW-0732">Signal</keyword>
<dbReference type="Gramene" id="KZN08982">
    <property type="protein sequence ID" value="KZN08982"/>
    <property type="gene ID" value="DCAR_001638"/>
</dbReference>
<dbReference type="InterPro" id="IPR051955">
    <property type="entry name" value="PME_Inhibitor"/>
</dbReference>
<sequence length="187" mass="20757">MKMQVAFCLAFLVTAFIVLPYVQSGLSSTGDIDWWCNQTPNPKPCTYHMSHIPGQEGTNISRKQFLTLAEQTTLAAASSELGYVRSLEPRVINNAERSAWSDCLLFYNLTVKSMSQVLDVSRKSTAADVQIWLSAASTNILTCEGGFFDVNVTTNIYPLIINNNVTQLVSNCLAVNKVFYDREKGNK</sequence>
<keyword evidence="3" id="KW-1185">Reference proteome</keyword>
<dbReference type="SMART" id="SM00856">
    <property type="entry name" value="PMEI"/>
    <property type="match status" value="1"/>
</dbReference>
<evidence type="ECO:0000256" key="1">
    <source>
        <dbReference type="ARBA" id="ARBA00022729"/>
    </source>
</evidence>
<dbReference type="GO" id="GO:0004857">
    <property type="term" value="F:enzyme inhibitor activity"/>
    <property type="evidence" value="ECO:0007669"/>
    <property type="project" value="InterPro"/>
</dbReference>
<dbReference type="PANTHER" id="PTHR31080">
    <property type="entry name" value="PECTINESTERASE INHIBITOR-LIKE"/>
    <property type="match status" value="1"/>
</dbReference>
<protein>
    <submittedName>
        <fullName evidence="2">Uncharacterized protein</fullName>
    </submittedName>
</protein>